<keyword evidence="5 6" id="KW-0472">Membrane</keyword>
<reference evidence="8" key="1">
    <citation type="submission" date="2023-03" db="EMBL/GenBank/DDBJ databases">
        <title>Andean soil-derived lignocellulolytic bacterial consortium as a source of novel taxa and putative plastic-active enzymes.</title>
        <authorList>
            <person name="Diaz-Garcia L."/>
            <person name="Chuvochina M."/>
            <person name="Feuerriegel G."/>
            <person name="Bunk B."/>
            <person name="Sproer C."/>
            <person name="Streit W.R."/>
            <person name="Rodriguez L.M."/>
            <person name="Overmann J."/>
            <person name="Jimenez D.J."/>
        </authorList>
    </citation>
    <scope>NUCLEOTIDE SEQUENCE</scope>
    <source>
        <strain evidence="8">MAG 2441</strain>
    </source>
</reference>
<feature type="transmembrane region" description="Helical" evidence="6">
    <location>
        <begin position="373"/>
        <end position="394"/>
    </location>
</feature>
<evidence type="ECO:0000256" key="4">
    <source>
        <dbReference type="ARBA" id="ARBA00022989"/>
    </source>
</evidence>
<feature type="signal peptide" evidence="7">
    <location>
        <begin position="1"/>
        <end position="26"/>
    </location>
</feature>
<feature type="transmembrane region" description="Helical" evidence="6">
    <location>
        <begin position="567"/>
        <end position="585"/>
    </location>
</feature>
<feature type="transmembrane region" description="Helical" evidence="6">
    <location>
        <begin position="406"/>
        <end position="426"/>
    </location>
</feature>
<dbReference type="GO" id="GO:0015093">
    <property type="term" value="F:ferrous iron transmembrane transporter activity"/>
    <property type="evidence" value="ECO:0007669"/>
    <property type="project" value="TreeGrafter"/>
</dbReference>
<keyword evidence="9" id="KW-1185">Reference proteome</keyword>
<feature type="transmembrane region" description="Helical" evidence="6">
    <location>
        <begin position="511"/>
        <end position="529"/>
    </location>
</feature>
<dbReference type="InterPro" id="IPR004923">
    <property type="entry name" value="FTR1/Fip1/EfeU"/>
</dbReference>
<dbReference type="Pfam" id="PF03239">
    <property type="entry name" value="FTR1"/>
    <property type="match status" value="1"/>
</dbReference>
<evidence type="ECO:0000313" key="8">
    <source>
        <dbReference type="EMBL" id="WEK55505.1"/>
    </source>
</evidence>
<feature type="transmembrane region" description="Helical" evidence="6">
    <location>
        <begin position="447"/>
        <end position="465"/>
    </location>
</feature>
<keyword evidence="4 6" id="KW-1133">Transmembrane helix</keyword>
<keyword evidence="7" id="KW-0732">Signal</keyword>
<name>A0AA95F5Y0_9BACL</name>
<comment type="subcellular location">
    <subcellularLocation>
        <location evidence="1">Membrane</location>
        <topology evidence="1">Multi-pass membrane protein</topology>
    </subcellularLocation>
</comment>
<proteinExistence type="inferred from homology"/>
<protein>
    <submittedName>
        <fullName evidence="8">FTR1 family iron permease</fullName>
    </submittedName>
</protein>
<dbReference type="EMBL" id="CP119317">
    <property type="protein sequence ID" value="WEK55505.1"/>
    <property type="molecule type" value="Genomic_DNA"/>
</dbReference>
<dbReference type="PANTHER" id="PTHR31632">
    <property type="entry name" value="IRON TRANSPORTER FTH1"/>
    <property type="match status" value="1"/>
</dbReference>
<organism evidence="8 9">
    <name type="scientific">Candidatus Cohnella colombiensis</name>
    <dbReference type="NCBI Taxonomy" id="3121368"/>
    <lineage>
        <taxon>Bacteria</taxon>
        <taxon>Bacillati</taxon>
        <taxon>Bacillota</taxon>
        <taxon>Bacilli</taxon>
        <taxon>Bacillales</taxon>
        <taxon>Paenibacillaceae</taxon>
        <taxon>Cohnella</taxon>
    </lineage>
</organism>
<evidence type="ECO:0000256" key="1">
    <source>
        <dbReference type="ARBA" id="ARBA00004141"/>
    </source>
</evidence>
<evidence type="ECO:0000256" key="7">
    <source>
        <dbReference type="SAM" id="SignalP"/>
    </source>
</evidence>
<feature type="transmembrane region" description="Helical" evidence="6">
    <location>
        <begin position="471"/>
        <end position="504"/>
    </location>
</feature>
<dbReference type="PANTHER" id="PTHR31632:SF2">
    <property type="entry name" value="PLASMA MEMBRANE IRON PERMEASE"/>
    <property type="match status" value="1"/>
</dbReference>
<keyword evidence="3 6" id="KW-0812">Transmembrane</keyword>
<evidence type="ECO:0000256" key="5">
    <source>
        <dbReference type="ARBA" id="ARBA00023136"/>
    </source>
</evidence>
<sequence length="604" mass="65061">MRRNIHKWVLLIILCSFMGSFSQAYAAGAQSDTDKLHNTLISYTSDALLAARDEDWAKSTIALAGFKATWTSGFDIAEEAKQEAAEVDTALVAAEQAITKAEGDAATAYQAVSALAKATDKFVSLDDHVGASVDVHQLAQSLIPALQKSVTAIAAEDWTVAKSSYSIFIRDWGKAESAIRKQDAKLYGQIEVKISAARIALNTEPANVEQASAKLRDLITTLEEYAAGMLATDNATSGIQSINGLVSLLGEVKGDIRNELAADASVKMDEFISSWPNAEGEVRTRSSQDYANIENRMISLSSMLLSNPPDMVKADEAADALILLLEPYAHASDYTAWDAGAILFREGLEAILIVTSLLTMLNRSGNSVYRKWVWSGATIGIVFSVILAVVLTVFLSHISTGSSRELFEGVAALVSVLFMVTIGAWLHGKSNLNNWNLYVERTVGLSIAKGTLWSLAFAAFLAVMREGAESIIFYAGMAASISFSDLLIGIGGAAVLLAIIAFAIVKLSARIPIRLFFLLAGVLLYYMAYKFMGAGIHALQVSGRISAHVSDALPEIPSIGMYGNWEVFLPQMAVLIVIVSVIITLEWKKRSASERLGQPANNIK</sequence>
<gene>
    <name evidence="8" type="ORF">P0Y55_05475</name>
</gene>
<dbReference type="GO" id="GO:0033573">
    <property type="term" value="C:high-affinity iron permease complex"/>
    <property type="evidence" value="ECO:0007669"/>
    <property type="project" value="InterPro"/>
</dbReference>
<accession>A0AA95F5Y0</accession>
<comment type="similarity">
    <text evidence="2">Belongs to the oxidase-dependent Fe transporter (OFeT) (TC 9.A.10.1) family.</text>
</comment>
<dbReference type="AlphaFoldDB" id="A0AA95F5Y0"/>
<evidence type="ECO:0000256" key="3">
    <source>
        <dbReference type="ARBA" id="ARBA00022692"/>
    </source>
</evidence>
<feature type="chain" id="PRO_5041653604" evidence="7">
    <location>
        <begin position="27"/>
        <end position="604"/>
    </location>
</feature>
<evidence type="ECO:0000313" key="9">
    <source>
        <dbReference type="Proteomes" id="UP001178662"/>
    </source>
</evidence>
<evidence type="ECO:0000256" key="2">
    <source>
        <dbReference type="ARBA" id="ARBA00008333"/>
    </source>
</evidence>
<evidence type="ECO:0000256" key="6">
    <source>
        <dbReference type="SAM" id="Phobius"/>
    </source>
</evidence>
<dbReference type="Proteomes" id="UP001178662">
    <property type="component" value="Chromosome"/>
</dbReference>